<keyword evidence="5" id="KW-0449">Lipoprotein</keyword>
<keyword evidence="3" id="KW-0472">Membrane</keyword>
<organism evidence="6 7">
    <name type="scientific">Phototrophicus methaneseepsis</name>
    <dbReference type="NCBI Taxonomy" id="2710758"/>
    <lineage>
        <taxon>Bacteria</taxon>
        <taxon>Bacillati</taxon>
        <taxon>Chloroflexota</taxon>
        <taxon>Candidatus Thermofontia</taxon>
        <taxon>Phototrophicales</taxon>
        <taxon>Phototrophicaceae</taxon>
        <taxon>Phototrophicus</taxon>
    </lineage>
</organism>
<dbReference type="Proteomes" id="UP000594468">
    <property type="component" value="Chromosome"/>
</dbReference>
<dbReference type="CDD" id="cd13585">
    <property type="entry name" value="PBP2_TMBP_like"/>
    <property type="match status" value="1"/>
</dbReference>
<dbReference type="EMBL" id="CP062983">
    <property type="protein sequence ID" value="QPC83686.1"/>
    <property type="molecule type" value="Genomic_DNA"/>
</dbReference>
<accession>A0A7S8IFK2</accession>
<reference evidence="6 7" key="1">
    <citation type="submission" date="2020-02" db="EMBL/GenBank/DDBJ databases">
        <authorList>
            <person name="Zheng R.K."/>
            <person name="Sun C.M."/>
        </authorList>
    </citation>
    <scope>NUCLEOTIDE SEQUENCE [LARGE SCALE GENOMIC DNA]</scope>
    <source>
        <strain evidence="7">rifampicinis</strain>
    </source>
</reference>
<sequence>MKRSALFISMVLLLVSLVGLTSAQETTIRYFTFSAAPDHLEDLNTIIAAFQEENPGIAIEVETAPFADYFTLLQAGVASGDAPDVFELNYENFVTYAANGTLLDLSAMVSEDAPFYPRALEAFSYDGQQLALPETFSTVLLYYNADLFDAAGIDYPTAEWTWEDATAAAEAISALGDDTWGLFSPVQFWEFYKKAAQNGECEFLNEEGTESLINSPACVETLEWMVSVMNDGLMPTAAQLSGVSDSELFLSGKLGMIVTGIWMFGAFEEADFAWDVQLEPMMNQHAHHFFANGVGVSSTTSNPEAAAAWVEFLTSSEVAATVRVDSSWELPALDKPEYFESYLEQTPPENREAVFQALESPVTPPVIVRQNEMQDGVNALIQRVVDGELSAQEALDMAKEEIDSLLD</sequence>
<dbReference type="AlphaFoldDB" id="A0A7S8IFK2"/>
<evidence type="ECO:0000256" key="5">
    <source>
        <dbReference type="ARBA" id="ARBA00023288"/>
    </source>
</evidence>
<proteinExistence type="predicted"/>
<name>A0A7S8IFK2_9CHLR</name>
<dbReference type="KEGG" id="pmet:G4Y79_04705"/>
<dbReference type="Pfam" id="PF01547">
    <property type="entry name" value="SBP_bac_1"/>
    <property type="match status" value="1"/>
</dbReference>
<dbReference type="PANTHER" id="PTHR43649:SF33">
    <property type="entry name" value="POLYGALACTURONAN_RHAMNOGALACTURONAN-BINDING PROTEIN YTCQ"/>
    <property type="match status" value="1"/>
</dbReference>
<protein>
    <submittedName>
        <fullName evidence="6">Sugar ABC transporter substrate-binding protein</fullName>
    </submittedName>
</protein>
<evidence type="ECO:0000256" key="3">
    <source>
        <dbReference type="ARBA" id="ARBA00023136"/>
    </source>
</evidence>
<evidence type="ECO:0000256" key="2">
    <source>
        <dbReference type="ARBA" id="ARBA00022729"/>
    </source>
</evidence>
<dbReference type="SUPFAM" id="SSF53850">
    <property type="entry name" value="Periplasmic binding protein-like II"/>
    <property type="match status" value="1"/>
</dbReference>
<evidence type="ECO:0000313" key="6">
    <source>
        <dbReference type="EMBL" id="QPC83686.1"/>
    </source>
</evidence>
<dbReference type="PANTHER" id="PTHR43649">
    <property type="entry name" value="ARABINOSE-BINDING PROTEIN-RELATED"/>
    <property type="match status" value="1"/>
</dbReference>
<evidence type="ECO:0000256" key="4">
    <source>
        <dbReference type="ARBA" id="ARBA00023139"/>
    </source>
</evidence>
<dbReference type="Gene3D" id="3.40.190.10">
    <property type="entry name" value="Periplasmic binding protein-like II"/>
    <property type="match status" value="1"/>
</dbReference>
<evidence type="ECO:0000256" key="1">
    <source>
        <dbReference type="ARBA" id="ARBA00022475"/>
    </source>
</evidence>
<evidence type="ECO:0000313" key="7">
    <source>
        <dbReference type="Proteomes" id="UP000594468"/>
    </source>
</evidence>
<keyword evidence="1" id="KW-1003">Cell membrane</keyword>
<dbReference type="InterPro" id="IPR006059">
    <property type="entry name" value="SBP"/>
</dbReference>
<dbReference type="RefSeq" id="WP_195171750.1">
    <property type="nucleotide sequence ID" value="NZ_CP062983.1"/>
</dbReference>
<dbReference type="InterPro" id="IPR050490">
    <property type="entry name" value="Bact_solute-bd_prot1"/>
</dbReference>
<keyword evidence="7" id="KW-1185">Reference proteome</keyword>
<keyword evidence="2" id="KW-0732">Signal</keyword>
<gene>
    <name evidence="6" type="ORF">G4Y79_04705</name>
</gene>
<keyword evidence="4" id="KW-0564">Palmitate</keyword>